<dbReference type="InterPro" id="IPR035976">
    <property type="entry name" value="Sushi/SCR/CCP_sf"/>
</dbReference>
<keyword evidence="1 4" id="KW-0768">Sushi</keyword>
<feature type="region of interest" description="Disordered" evidence="5">
    <location>
        <begin position="875"/>
        <end position="901"/>
    </location>
</feature>
<feature type="domain" description="Sushi" evidence="7">
    <location>
        <begin position="83"/>
        <end position="143"/>
    </location>
</feature>
<keyword evidence="2 6" id="KW-0732">Signal</keyword>
<reference evidence="8 9" key="1">
    <citation type="submission" date="2024-08" db="EMBL/GenBank/DDBJ databases">
        <title>The draft genome of Apodemus speciosus.</title>
        <authorList>
            <person name="Nabeshima K."/>
            <person name="Suzuki S."/>
            <person name="Onuma M."/>
        </authorList>
    </citation>
    <scope>NUCLEOTIDE SEQUENCE [LARGE SCALE GENOMIC DNA]</scope>
    <source>
        <strain evidence="8">IB14-021</strain>
    </source>
</reference>
<dbReference type="PANTHER" id="PTHR45785:SF7">
    <property type="entry name" value="COMPLEMENT FACTOR H"/>
    <property type="match status" value="1"/>
</dbReference>
<feature type="domain" description="Sushi" evidence="7">
    <location>
        <begin position="563"/>
        <end position="620"/>
    </location>
</feature>
<dbReference type="SUPFAM" id="SSF57535">
    <property type="entry name" value="Complement control module/SCR domain"/>
    <property type="match status" value="17"/>
</dbReference>
<dbReference type="PROSITE" id="PS50923">
    <property type="entry name" value="SUSHI"/>
    <property type="match status" value="16"/>
</dbReference>
<evidence type="ECO:0000256" key="5">
    <source>
        <dbReference type="SAM" id="MobiDB-lite"/>
    </source>
</evidence>
<protein>
    <submittedName>
        <fullName evidence="8">Complement factor H</fullName>
    </submittedName>
</protein>
<feature type="domain" description="Sushi" evidence="7">
    <location>
        <begin position="503"/>
        <end position="562"/>
    </location>
</feature>
<keyword evidence="9" id="KW-1185">Reference proteome</keyword>
<name>A0ABQ0EF75_APOSI</name>
<organism evidence="8 9">
    <name type="scientific">Apodemus speciosus</name>
    <name type="common">Large Japanese field mouse</name>
    <dbReference type="NCBI Taxonomy" id="105296"/>
    <lineage>
        <taxon>Eukaryota</taxon>
        <taxon>Metazoa</taxon>
        <taxon>Chordata</taxon>
        <taxon>Craniata</taxon>
        <taxon>Vertebrata</taxon>
        <taxon>Euteleostomi</taxon>
        <taxon>Mammalia</taxon>
        <taxon>Eutheria</taxon>
        <taxon>Euarchontoglires</taxon>
        <taxon>Glires</taxon>
        <taxon>Rodentia</taxon>
        <taxon>Myomorpha</taxon>
        <taxon>Muroidea</taxon>
        <taxon>Muridae</taxon>
        <taxon>Murinae</taxon>
        <taxon>Apodemus</taxon>
    </lineage>
</organism>
<comment type="caution">
    <text evidence="4">Lacks conserved residue(s) required for the propagation of feature annotation.</text>
</comment>
<comment type="caution">
    <text evidence="8">The sequence shown here is derived from an EMBL/GenBank/DDBJ whole genome shotgun (WGS) entry which is preliminary data.</text>
</comment>
<feature type="domain" description="Sushi" evidence="7">
    <location>
        <begin position="868"/>
        <end position="936"/>
    </location>
</feature>
<sequence length="1267" mass="143089">MRLSARIIWLILWTVCVAEDCKGPPPRENSEILSGSWSEQSYPEGTPATYKCRPGYRTLGTITKVCKNGEWVASNPSRICQKKPCGHPGDTPFGSFSLTVGSGFEFGAKVVYTCDEGYQLLGEIDYRECSADGWTNEIPICEVVKCLPVTELENGRIMSDAAEPDQEYYFGQVVRFECNSGFKIEGQKEMHCSENGHWSNEKPRCVEISCLPPRVENGDGLYVKPVYKENERFQYKCKQGYVYKERGDAVCTGSGWNPQPSCEEMTCTPPYIPNGIYTPHRIKHRTDDEIRYECKNDFYPTTQPPVSKCTITGWIPVPRCSLKPCDFPQFKYGRLYYEESRRPYFPVPIGKYYSYYCDNGFSPPSGSYWDYLRCTPQGWEPEVPCLKQCVFHYVENGESSFWERKYLQGQSVKVSCYRGFSLADGQDTMTCTENGWSPPPKCFRITSDLCGWLSVGPPPEMEDRLLVAYVDSDLTCSKSDIEIENASITCLQNGWSLQPSCIKSCDMPVFENAVTKNNSTWFKLNDKLDYECHVGYENAYKQTKGSITCTYDGWSDIPSCYERECSVPILDPRLAVNPKKEKYRVGDLLKFSCHSGYRVGTDSVQCYHFGWSPSFPICKGQVSSCDQPLEILNGEIKGTKKVEYSHGDVVEYDCKPKFLLKGPSKIQCVDGKWTTLPICVEEERTCGDLPELEHGLVPLSIPPYHHGDSVEFTCAETFTMIGRGSVSCISGRWTQLPQCVVPLLHATDHLGKCEALKSTDIEAIQPNNNEFKHNSSMSYKCKVKEKYEVSICINGRWDPEPNCTRKEKISCPPPPQIPNAQVIETTVKYLDGEKVSVLCQDNYLTQDPEEMVCKDGRWQSLPRCIEKIPCSQPPKIEHGSIKLPSPSEERRDSIESSSHQHGTTFSYVCDNGFRITEENGVTCHMGKWSTPPRCVGIPCGAPPSIPLGIVSSERDSYQYGEEVSYNCSEGFGIDGPAFLKCVGGKWSEPPKCIKTDCDLLPTFETAIPKEKEKKSYRSGEQVTFKCPPSYHMDGSDIVTCVNSRWIGEPVCKDNSCVDPPDVPNAAIVTRPKAKYPSGDRVRYECNKPFELFGEMEVMCQNGIWTEPPKCREFAYVVDHINGFPYIEPSLHHWDEAYLIMLDSTGKCGPPPPIDNGDIISLSQTVYPPLSSVEYQCQKYYLLKGKKTIICRHGKWSKPPTCLHACVVSEDIMERHNIILKWRENKKIYSHSGEDIEFTCKPGYRKAEGSPPFRTKCINGQINYPSCA</sequence>
<evidence type="ECO:0000256" key="2">
    <source>
        <dbReference type="ARBA" id="ARBA00022729"/>
    </source>
</evidence>
<evidence type="ECO:0000256" key="1">
    <source>
        <dbReference type="ARBA" id="ARBA00022659"/>
    </source>
</evidence>
<feature type="domain" description="Sushi" evidence="7">
    <location>
        <begin position="19"/>
        <end position="82"/>
    </location>
</feature>
<dbReference type="Gene3D" id="2.10.70.10">
    <property type="entry name" value="Complement Module, domain 1"/>
    <property type="match status" value="19"/>
</dbReference>
<feature type="disulfide bond" evidence="4">
    <location>
        <begin position="625"/>
        <end position="668"/>
    </location>
</feature>
<evidence type="ECO:0000256" key="6">
    <source>
        <dbReference type="SAM" id="SignalP"/>
    </source>
</evidence>
<evidence type="ECO:0000313" key="9">
    <source>
        <dbReference type="Proteomes" id="UP001623349"/>
    </source>
</evidence>
<dbReference type="InterPro" id="IPR000436">
    <property type="entry name" value="Sushi_SCR_CCP_dom"/>
</dbReference>
<evidence type="ECO:0000313" key="8">
    <source>
        <dbReference type="EMBL" id="GAB1285503.1"/>
    </source>
</evidence>
<feature type="domain" description="Sushi" evidence="7">
    <location>
        <begin position="623"/>
        <end position="681"/>
    </location>
</feature>
<keyword evidence="3 4" id="KW-1015">Disulfide bond</keyword>
<feature type="compositionally biased region" description="Polar residues" evidence="5">
    <location>
        <begin position="31"/>
        <end position="43"/>
    </location>
</feature>
<feature type="disulfide bond" evidence="4">
    <location>
        <begin position="114"/>
        <end position="141"/>
    </location>
</feature>
<feature type="domain" description="Sushi" evidence="7">
    <location>
        <begin position="995"/>
        <end position="1053"/>
    </location>
</feature>
<feature type="domain" description="Sushi" evidence="7">
    <location>
        <begin position="751"/>
        <end position="805"/>
    </location>
</feature>
<feature type="signal peptide" evidence="6">
    <location>
        <begin position="1"/>
        <end position="18"/>
    </location>
</feature>
<feature type="disulfide bond" evidence="4">
    <location>
        <begin position="997"/>
        <end position="1040"/>
    </location>
</feature>
<feature type="domain" description="Sushi" evidence="7">
    <location>
        <begin position="937"/>
        <end position="994"/>
    </location>
</feature>
<gene>
    <name evidence="8" type="ORF">APTSU1_000073300</name>
</gene>
<feature type="domain" description="Sushi" evidence="7">
    <location>
        <begin position="809"/>
        <end position="866"/>
    </location>
</feature>
<feature type="domain" description="Sushi" evidence="7">
    <location>
        <begin position="1054"/>
        <end position="1112"/>
    </location>
</feature>
<feature type="region of interest" description="Disordered" evidence="5">
    <location>
        <begin position="25"/>
        <end position="45"/>
    </location>
</feature>
<dbReference type="Proteomes" id="UP001623349">
    <property type="component" value="Unassembled WGS sequence"/>
</dbReference>
<feature type="disulfide bond" evidence="4">
    <location>
        <begin position="1147"/>
        <end position="1190"/>
    </location>
</feature>
<dbReference type="CDD" id="cd00033">
    <property type="entry name" value="CCP"/>
    <property type="match status" value="14"/>
</dbReference>
<feature type="domain" description="Sushi" evidence="7">
    <location>
        <begin position="387"/>
        <end position="444"/>
    </location>
</feature>
<dbReference type="InterPro" id="IPR051503">
    <property type="entry name" value="ComplSys_Reg/VirEntry_Med"/>
</dbReference>
<feature type="chain" id="PRO_5046376528" evidence="6">
    <location>
        <begin position="19"/>
        <end position="1267"/>
    </location>
</feature>
<feature type="domain" description="Sushi" evidence="7">
    <location>
        <begin position="144"/>
        <end position="207"/>
    </location>
</feature>
<feature type="disulfide bond" evidence="4">
    <location>
        <begin position="178"/>
        <end position="205"/>
    </location>
</feature>
<feature type="domain" description="Sushi" evidence="7">
    <location>
        <begin position="208"/>
        <end position="264"/>
    </location>
</feature>
<feature type="domain" description="Sushi" evidence="7">
    <location>
        <begin position="1145"/>
        <end position="1203"/>
    </location>
</feature>
<dbReference type="EMBL" id="BAAFST010000001">
    <property type="protein sequence ID" value="GAB1285503.1"/>
    <property type="molecule type" value="Genomic_DNA"/>
</dbReference>
<evidence type="ECO:0000256" key="4">
    <source>
        <dbReference type="PROSITE-ProRule" id="PRU00302"/>
    </source>
</evidence>
<dbReference type="SMART" id="SM00032">
    <property type="entry name" value="CCP"/>
    <property type="match status" value="20"/>
</dbReference>
<accession>A0ABQ0EF75</accession>
<dbReference type="Pfam" id="PF00084">
    <property type="entry name" value="Sushi"/>
    <property type="match status" value="17"/>
</dbReference>
<evidence type="ECO:0000259" key="7">
    <source>
        <dbReference type="PROSITE" id="PS50923"/>
    </source>
</evidence>
<feature type="domain" description="Sushi" evidence="7">
    <location>
        <begin position="684"/>
        <end position="741"/>
    </location>
</feature>
<dbReference type="PANTHER" id="PTHR45785">
    <property type="entry name" value="COMPLEMENT FACTOR H-RELATED"/>
    <property type="match status" value="1"/>
</dbReference>
<feature type="disulfide bond" evidence="4">
    <location>
        <begin position="1056"/>
        <end position="1099"/>
    </location>
</feature>
<proteinExistence type="predicted"/>
<evidence type="ECO:0000256" key="3">
    <source>
        <dbReference type="ARBA" id="ARBA00023157"/>
    </source>
</evidence>